<protein>
    <recommendedName>
        <fullName evidence="2">DUF5681 domain-containing protein</fullName>
    </recommendedName>
</protein>
<accession>A0A2W2B6D2</accession>
<dbReference type="AlphaFoldDB" id="A0A2W2B6D2"/>
<reference evidence="4" key="1">
    <citation type="submission" date="2018-06" db="EMBL/GenBank/DDBJ databases">
        <title>Aestuariibacter litoralis strain KCTC 52945T.</title>
        <authorList>
            <person name="Li X."/>
            <person name="Salam N."/>
            <person name="Li J.-L."/>
            <person name="Chen Y.-M."/>
            <person name="Yang Z.-W."/>
            <person name="Zhang L.-Y."/>
            <person name="Han M.-X."/>
            <person name="Xiao M."/>
            <person name="Li W.-J."/>
        </authorList>
    </citation>
    <scope>NUCLEOTIDE SEQUENCE [LARGE SCALE GENOMIC DNA]</scope>
    <source>
        <strain evidence="4">KCTC 52945</strain>
    </source>
</reference>
<keyword evidence="4" id="KW-1185">Reference proteome</keyword>
<evidence type="ECO:0000313" key="4">
    <source>
        <dbReference type="Proteomes" id="UP000248795"/>
    </source>
</evidence>
<dbReference type="Pfam" id="PF18932">
    <property type="entry name" value="DUF5681"/>
    <property type="match status" value="1"/>
</dbReference>
<feature type="domain" description="DUF5681" evidence="2">
    <location>
        <begin position="19"/>
        <end position="92"/>
    </location>
</feature>
<feature type="region of interest" description="Disordered" evidence="1">
    <location>
        <begin position="1"/>
        <end position="60"/>
    </location>
</feature>
<dbReference type="InterPro" id="IPR043736">
    <property type="entry name" value="DUF5681"/>
</dbReference>
<name>A0A2W2B6D2_9HYPH</name>
<feature type="compositionally biased region" description="Polar residues" evidence="1">
    <location>
        <begin position="21"/>
        <end position="30"/>
    </location>
</feature>
<feature type="compositionally biased region" description="Basic and acidic residues" evidence="1">
    <location>
        <begin position="40"/>
        <end position="60"/>
    </location>
</feature>
<gene>
    <name evidence="3" type="ORF">DK847_16775</name>
</gene>
<evidence type="ECO:0000313" key="3">
    <source>
        <dbReference type="EMBL" id="PZF75874.1"/>
    </source>
</evidence>
<evidence type="ECO:0000259" key="2">
    <source>
        <dbReference type="Pfam" id="PF18932"/>
    </source>
</evidence>
<organism evidence="3 4">
    <name type="scientific">Aestuariivirga litoralis</name>
    <dbReference type="NCBI Taxonomy" id="2650924"/>
    <lineage>
        <taxon>Bacteria</taxon>
        <taxon>Pseudomonadati</taxon>
        <taxon>Pseudomonadota</taxon>
        <taxon>Alphaproteobacteria</taxon>
        <taxon>Hyphomicrobiales</taxon>
        <taxon>Aestuariivirgaceae</taxon>
        <taxon>Aestuariivirga</taxon>
    </lineage>
</organism>
<dbReference type="RefSeq" id="WP_111199679.1">
    <property type="nucleotide sequence ID" value="NZ_QKVK01000008.1"/>
</dbReference>
<dbReference type="Proteomes" id="UP000248795">
    <property type="component" value="Unassembled WGS sequence"/>
</dbReference>
<dbReference type="EMBL" id="QKVK01000008">
    <property type="protein sequence ID" value="PZF75874.1"/>
    <property type="molecule type" value="Genomic_DNA"/>
</dbReference>
<sequence length="135" mass="15113">MADDSDKCNYEVGYGKPPKANQFQPGTSGNPKGRRKGSRNLKDFAREELDRKQRVTADGKMRSLSNREIIVLAQINKARKGDSKAFREILALDEGLQADVEKHMGRTDLSPDERKILEAHLAYLKNKPSEAGDDV</sequence>
<comment type="caution">
    <text evidence="3">The sequence shown here is derived from an EMBL/GenBank/DDBJ whole genome shotgun (WGS) entry which is preliminary data.</text>
</comment>
<proteinExistence type="predicted"/>
<evidence type="ECO:0000256" key="1">
    <source>
        <dbReference type="SAM" id="MobiDB-lite"/>
    </source>
</evidence>